<comment type="similarity">
    <text evidence="2">Belongs to the V-ATPase 116 kDa subunit family.</text>
</comment>
<proteinExistence type="inferred from homology"/>
<dbReference type="PANTHER" id="PTHR11629">
    <property type="entry name" value="VACUOLAR PROTON ATPASES"/>
    <property type="match status" value="1"/>
</dbReference>
<feature type="transmembrane region" description="Helical" evidence="9">
    <location>
        <begin position="389"/>
        <end position="413"/>
    </location>
</feature>
<evidence type="ECO:0000256" key="6">
    <source>
        <dbReference type="ARBA" id="ARBA00023065"/>
    </source>
</evidence>
<evidence type="ECO:0000313" key="11">
    <source>
        <dbReference type="Proteomes" id="UP000245412"/>
    </source>
</evidence>
<dbReference type="GO" id="GO:0007035">
    <property type="term" value="P:vacuolar acidification"/>
    <property type="evidence" value="ECO:0007669"/>
    <property type="project" value="TreeGrafter"/>
</dbReference>
<evidence type="ECO:0000256" key="7">
    <source>
        <dbReference type="ARBA" id="ARBA00023136"/>
    </source>
</evidence>
<dbReference type="Pfam" id="PF01496">
    <property type="entry name" value="V_ATPase_I"/>
    <property type="match status" value="1"/>
</dbReference>
<comment type="subcellular location">
    <subcellularLocation>
        <location evidence="1">Membrane</location>
        <topology evidence="1">Multi-pass membrane protein</topology>
    </subcellularLocation>
</comment>
<dbReference type="GO" id="GO:0016471">
    <property type="term" value="C:vacuolar proton-transporting V-type ATPase complex"/>
    <property type="evidence" value="ECO:0007669"/>
    <property type="project" value="TreeGrafter"/>
</dbReference>
<keyword evidence="5 9" id="KW-1133">Transmembrane helix</keyword>
<dbReference type="GO" id="GO:0051117">
    <property type="term" value="F:ATPase binding"/>
    <property type="evidence" value="ECO:0007669"/>
    <property type="project" value="TreeGrafter"/>
</dbReference>
<keyword evidence="7 9" id="KW-0472">Membrane</keyword>
<feature type="transmembrane region" description="Helical" evidence="9">
    <location>
        <begin position="564"/>
        <end position="587"/>
    </location>
</feature>
<reference evidence="10 11" key="1">
    <citation type="submission" date="2018-05" db="EMBL/GenBank/DDBJ databases">
        <authorList>
            <person name="Goeker M."/>
            <person name="Huntemann M."/>
            <person name="Clum A."/>
            <person name="Pillay M."/>
            <person name="Palaniappan K."/>
            <person name="Varghese N."/>
            <person name="Mikhailova N."/>
            <person name="Stamatis D."/>
            <person name="Reddy T."/>
            <person name="Daum C."/>
            <person name="Shapiro N."/>
            <person name="Ivanova N."/>
            <person name="Kyrpides N."/>
            <person name="Woyke T."/>
        </authorList>
    </citation>
    <scope>NUCLEOTIDE SEQUENCE [LARGE SCALE GENOMIC DNA]</scope>
    <source>
        <strain evidence="10 11">DSM 26524</strain>
    </source>
</reference>
<name>A0AB73SYC1_9FIRM</name>
<dbReference type="RefSeq" id="WP_109748420.1">
    <property type="nucleotide sequence ID" value="NZ_JANKBI010000018.1"/>
</dbReference>
<feature type="transmembrane region" description="Helical" evidence="9">
    <location>
        <begin position="357"/>
        <end position="382"/>
    </location>
</feature>
<keyword evidence="3" id="KW-0813">Transport</keyword>
<evidence type="ECO:0000313" key="10">
    <source>
        <dbReference type="EMBL" id="PWJ72418.1"/>
    </source>
</evidence>
<evidence type="ECO:0000256" key="1">
    <source>
        <dbReference type="ARBA" id="ARBA00004141"/>
    </source>
</evidence>
<protein>
    <submittedName>
        <fullName evidence="10">V/A-type H+-transporting ATPase subunit I</fullName>
    </submittedName>
</protein>
<dbReference type="Proteomes" id="UP000245412">
    <property type="component" value="Unassembled WGS sequence"/>
</dbReference>
<evidence type="ECO:0000256" key="4">
    <source>
        <dbReference type="ARBA" id="ARBA00022692"/>
    </source>
</evidence>
<keyword evidence="11" id="KW-1185">Reference proteome</keyword>
<evidence type="ECO:0000256" key="9">
    <source>
        <dbReference type="SAM" id="Phobius"/>
    </source>
</evidence>
<comment type="caution">
    <text evidence="10">The sequence shown here is derived from an EMBL/GenBank/DDBJ whole genome shotgun (WGS) entry which is preliminary data.</text>
</comment>
<evidence type="ECO:0000256" key="8">
    <source>
        <dbReference type="SAM" id="Coils"/>
    </source>
</evidence>
<feature type="coiled-coil region" evidence="8">
    <location>
        <begin position="88"/>
        <end position="115"/>
    </location>
</feature>
<keyword evidence="8" id="KW-0175">Coiled coil</keyword>
<dbReference type="AlphaFoldDB" id="A0AB73SYC1"/>
<evidence type="ECO:0000256" key="5">
    <source>
        <dbReference type="ARBA" id="ARBA00022989"/>
    </source>
</evidence>
<keyword evidence="6" id="KW-0406">Ion transport</keyword>
<evidence type="ECO:0000256" key="2">
    <source>
        <dbReference type="ARBA" id="ARBA00009904"/>
    </source>
</evidence>
<feature type="transmembrane region" description="Helical" evidence="9">
    <location>
        <begin position="594"/>
        <end position="617"/>
    </location>
</feature>
<dbReference type="EMBL" id="QGGY01000018">
    <property type="protein sequence ID" value="PWJ72418.1"/>
    <property type="molecule type" value="Genomic_DNA"/>
</dbReference>
<accession>A0AB73SYC1</accession>
<feature type="transmembrane region" description="Helical" evidence="9">
    <location>
        <begin position="501"/>
        <end position="520"/>
    </location>
</feature>
<sequence length="646" mass="73830">MIVKMKFLSITGPQADIDRVVNQYLSKYEIHLENALSELKTVEQLTPFMEINPYREWLTKANEFAESVADPSFSSEKEMSLDKSIDLIRGLDEKIRDIRTKRNIYEEKREALRSSYKTIEPFLEFDYSIHAVLEFRFIKYRFGKISHEYYDKLAKYVYDDLDTVFYRCHSDENYVWGIYFVPASQANKIDAVYSSMHFERIYIPDDYTGTPHQAAAELQKDIDKYTNLIHECQKTIDSTLVSHKEEIITARKKLASLSTNFDVRRLAACTRAKNDHQVFYILCGWMTENDAIAFEKDVANDTNLYCILEDDNNNVVHQPPTKLKNPRLFKPFEMFVRMYGLPAYNEIDPTVFVGITYAFIFGAMFGDAGQGLCLLIGGYLLYHFKKLDLAAIVSCAGFFSTIFGLLFGSFFGFEDLIPALWLRPVDSMTTVPFIGKLNTVFIIAIGFGMLLILVTMVFHIINGMKAHDPENTWFDTNGLAGLVFYGAIVLILVLFMTGHTLPAGIVIALMFVIPLVLIALKEPLSKLVQKRADFMPKEKGMFIVQTVFEMFEVLLSYFSNTLSFVRIGAFAVSHAAMMEVVLMLAGAEAGTPNWIVIVLGNIFVCGMEGLIVGIQVLRLEYYEMFSRFYKGTGREFKPFAQIKHNK</sequence>
<dbReference type="GO" id="GO:0046961">
    <property type="term" value="F:proton-transporting ATPase activity, rotational mechanism"/>
    <property type="evidence" value="ECO:0007669"/>
    <property type="project" value="InterPro"/>
</dbReference>
<keyword evidence="4 9" id="KW-0812">Transmembrane</keyword>
<dbReference type="PANTHER" id="PTHR11629:SF63">
    <property type="entry name" value="V-TYPE PROTON ATPASE SUBUNIT A"/>
    <property type="match status" value="1"/>
</dbReference>
<dbReference type="InterPro" id="IPR002490">
    <property type="entry name" value="V-ATPase_116kDa_su"/>
</dbReference>
<feature type="transmembrane region" description="Helical" evidence="9">
    <location>
        <begin position="433"/>
        <end position="461"/>
    </location>
</feature>
<evidence type="ECO:0000256" key="3">
    <source>
        <dbReference type="ARBA" id="ARBA00022448"/>
    </source>
</evidence>
<gene>
    <name evidence="10" type="ORF">C7383_11827</name>
</gene>
<feature type="transmembrane region" description="Helical" evidence="9">
    <location>
        <begin position="473"/>
        <end position="495"/>
    </location>
</feature>
<organism evidence="10 11">
    <name type="scientific">Murimonas intestini</name>
    <dbReference type="NCBI Taxonomy" id="1337051"/>
    <lineage>
        <taxon>Bacteria</taxon>
        <taxon>Bacillati</taxon>
        <taxon>Bacillota</taxon>
        <taxon>Clostridia</taxon>
        <taxon>Lachnospirales</taxon>
        <taxon>Lachnospiraceae</taxon>
        <taxon>Murimonas</taxon>
    </lineage>
</organism>
<dbReference type="GO" id="GO:0033179">
    <property type="term" value="C:proton-transporting V-type ATPase, V0 domain"/>
    <property type="evidence" value="ECO:0007669"/>
    <property type="project" value="InterPro"/>
</dbReference>